<evidence type="ECO:0000313" key="2">
    <source>
        <dbReference type="EMBL" id="PON30264.1"/>
    </source>
</evidence>
<sequence length="92" mass="9914">SSPRKQEQPACTTGGGAFDTGEIGTDYSKVLRNEIARIDGFHFCKPFPKFLSSHLQPCTSTTNNTTAIIIAGTTTAVVTFASWLFLELSLSN</sequence>
<comment type="caution">
    <text evidence="2">The sequence shown here is derived from an EMBL/GenBank/DDBJ whole genome shotgun (WGS) entry which is preliminary data.</text>
</comment>
<protein>
    <submittedName>
        <fullName evidence="2">Uncharacterized protein</fullName>
    </submittedName>
</protein>
<dbReference type="Proteomes" id="UP000054821">
    <property type="component" value="Unassembled WGS sequence"/>
</dbReference>
<feature type="non-terminal residue" evidence="2">
    <location>
        <position position="1"/>
    </location>
</feature>
<keyword evidence="1" id="KW-1133">Transmembrane helix</keyword>
<name>A0A2P5A154_9HYPO</name>
<accession>A0A2P5A154</accession>
<organism evidence="2 3">
    <name type="scientific">Trichoderma gamsii</name>
    <dbReference type="NCBI Taxonomy" id="398673"/>
    <lineage>
        <taxon>Eukaryota</taxon>
        <taxon>Fungi</taxon>
        <taxon>Dikarya</taxon>
        <taxon>Ascomycota</taxon>
        <taxon>Pezizomycotina</taxon>
        <taxon>Sordariomycetes</taxon>
        <taxon>Hypocreomycetidae</taxon>
        <taxon>Hypocreales</taxon>
        <taxon>Hypocreaceae</taxon>
        <taxon>Trichoderma</taxon>
    </lineage>
</organism>
<dbReference type="RefSeq" id="XP_024406622.1">
    <property type="nucleotide sequence ID" value="XM_024548611.1"/>
</dbReference>
<proteinExistence type="predicted"/>
<dbReference type="EMBL" id="JPDN02000002">
    <property type="protein sequence ID" value="PON30264.1"/>
    <property type="molecule type" value="Genomic_DNA"/>
</dbReference>
<keyword evidence="1" id="KW-0812">Transmembrane</keyword>
<evidence type="ECO:0000256" key="1">
    <source>
        <dbReference type="SAM" id="Phobius"/>
    </source>
</evidence>
<evidence type="ECO:0000313" key="3">
    <source>
        <dbReference type="Proteomes" id="UP000054821"/>
    </source>
</evidence>
<gene>
    <name evidence="2" type="ORF">TGAM01_v200704</name>
</gene>
<keyword evidence="1" id="KW-0472">Membrane</keyword>
<feature type="transmembrane region" description="Helical" evidence="1">
    <location>
        <begin position="67"/>
        <end position="86"/>
    </location>
</feature>
<reference evidence="2 3" key="1">
    <citation type="journal article" date="2016" name="Genome Announc.">
        <title>Draft Whole-Genome Sequence of Trichoderma gamsii T6085, a Promising Biocontrol Agent of Fusarium Head Blight on Wheat.</title>
        <authorList>
            <person name="Baroncelli R."/>
            <person name="Zapparata A."/>
            <person name="Piaggeschi G."/>
            <person name="Sarrocco S."/>
            <person name="Vannacci G."/>
        </authorList>
    </citation>
    <scope>NUCLEOTIDE SEQUENCE [LARGE SCALE GENOMIC DNA]</scope>
    <source>
        <strain evidence="2 3">T6085</strain>
    </source>
</reference>
<dbReference type="AlphaFoldDB" id="A0A2P5A154"/>
<dbReference type="GeneID" id="36347285"/>
<keyword evidence="3" id="KW-1185">Reference proteome</keyword>